<evidence type="ECO:0000256" key="1">
    <source>
        <dbReference type="SAM" id="MobiDB-lite"/>
    </source>
</evidence>
<gene>
    <name evidence="2" type="ORF">ACBP88_08785</name>
</gene>
<name>A0ABV4ICH9_9BURK</name>
<keyword evidence="3" id="KW-1185">Reference proteome</keyword>
<feature type="compositionally biased region" description="Basic residues" evidence="1">
    <location>
        <begin position="172"/>
        <end position="182"/>
    </location>
</feature>
<evidence type="ECO:0000313" key="3">
    <source>
        <dbReference type="Proteomes" id="UP001567350"/>
    </source>
</evidence>
<accession>A0ABV4ICH9</accession>
<dbReference type="RefSeq" id="WP_370894008.1">
    <property type="nucleotide sequence ID" value="NZ_JBGJLR010000008.1"/>
</dbReference>
<protein>
    <submittedName>
        <fullName evidence="2">Uncharacterized protein</fullName>
    </submittedName>
</protein>
<feature type="non-terminal residue" evidence="2">
    <location>
        <position position="1"/>
    </location>
</feature>
<sequence length="255" mass="28073">ICVRNVLINLGNAMPTVTVKPKGYWKQNAQLLAQQARTMCNHDIARAHNATSRQVINQLHKLGIPSFIKPAQPEVRKAHLLELMQTHSVAQIAALEKRTDGALRQEMRKLGLQSPSPRPRVWDSRKDELALDAQTMTAKQLADKYGCQLSYMHCVLTRLGISAAKAPPKPKAAPKPRAKRAAAPKPAPRNPKPLLKATPSRTSIASKAPAQIIWPAHVKVQHITLPPPKDNTRICTGSVRSPYRTGQGLTGYQAF</sequence>
<reference evidence="2 3" key="1">
    <citation type="submission" date="2024-08" db="EMBL/GenBank/DDBJ databases">
        <authorList>
            <person name="Feng Z."/>
            <person name="Ronholm J."/>
        </authorList>
    </citation>
    <scope>NUCLEOTIDE SEQUENCE [LARGE SCALE GENOMIC DNA]</scope>
    <source>
        <strain evidence="2 3">4-AB0-8</strain>
    </source>
</reference>
<evidence type="ECO:0000313" key="2">
    <source>
        <dbReference type="EMBL" id="MEZ2739548.1"/>
    </source>
</evidence>
<proteinExistence type="predicted"/>
<organism evidence="2 3">
    <name type="scientific">Comamonas jiangduensis</name>
    <dbReference type="NCBI Taxonomy" id="1194168"/>
    <lineage>
        <taxon>Bacteria</taxon>
        <taxon>Pseudomonadati</taxon>
        <taxon>Pseudomonadota</taxon>
        <taxon>Betaproteobacteria</taxon>
        <taxon>Burkholderiales</taxon>
        <taxon>Comamonadaceae</taxon>
        <taxon>Comamonas</taxon>
    </lineage>
</organism>
<comment type="caution">
    <text evidence="2">The sequence shown here is derived from an EMBL/GenBank/DDBJ whole genome shotgun (WGS) entry which is preliminary data.</text>
</comment>
<dbReference type="Proteomes" id="UP001567350">
    <property type="component" value="Unassembled WGS sequence"/>
</dbReference>
<dbReference type="EMBL" id="JBGJLR010000008">
    <property type="protein sequence ID" value="MEZ2739548.1"/>
    <property type="molecule type" value="Genomic_DNA"/>
</dbReference>
<feature type="region of interest" description="Disordered" evidence="1">
    <location>
        <begin position="165"/>
        <end position="202"/>
    </location>
</feature>